<feature type="domain" description="HTH asnC-type" evidence="4">
    <location>
        <begin position="146"/>
        <end position="193"/>
    </location>
</feature>
<dbReference type="PROSITE" id="PS50956">
    <property type="entry name" value="HTH_ASNC_2"/>
    <property type="match status" value="1"/>
</dbReference>
<dbReference type="InterPro" id="IPR019888">
    <property type="entry name" value="Tscrpt_reg_AsnC-like"/>
</dbReference>
<reference evidence="5 6" key="1">
    <citation type="submission" date="2020-08" db="EMBL/GenBank/DDBJ databases">
        <title>Sequencing the genomes of 1000 actinobacteria strains.</title>
        <authorList>
            <person name="Klenk H.-P."/>
        </authorList>
    </citation>
    <scope>NUCLEOTIDE SEQUENCE [LARGE SCALE GENOMIC DNA]</scope>
    <source>
        <strain evidence="5 6">DSM 105369</strain>
    </source>
</reference>
<dbReference type="InterPro" id="IPR036390">
    <property type="entry name" value="WH_DNA-bd_sf"/>
</dbReference>
<dbReference type="Gene3D" id="1.10.10.10">
    <property type="entry name" value="Winged helix-like DNA-binding domain superfamily/Winged helix DNA-binding domain"/>
    <property type="match status" value="1"/>
</dbReference>
<evidence type="ECO:0000313" key="5">
    <source>
        <dbReference type="EMBL" id="MBB2890627.1"/>
    </source>
</evidence>
<dbReference type="Proteomes" id="UP000559182">
    <property type="component" value="Unassembled WGS sequence"/>
</dbReference>
<gene>
    <name evidence="5" type="ORF">FHU39_000611</name>
</gene>
<dbReference type="SUPFAM" id="SSF46785">
    <property type="entry name" value="Winged helix' DNA-binding domain"/>
    <property type="match status" value="1"/>
</dbReference>
<organism evidence="5 6">
    <name type="scientific">Flexivirga oryzae</name>
    <dbReference type="NCBI Taxonomy" id="1794944"/>
    <lineage>
        <taxon>Bacteria</taxon>
        <taxon>Bacillati</taxon>
        <taxon>Actinomycetota</taxon>
        <taxon>Actinomycetes</taxon>
        <taxon>Micrococcales</taxon>
        <taxon>Dermacoccaceae</taxon>
        <taxon>Flexivirga</taxon>
    </lineage>
</organism>
<evidence type="ECO:0000256" key="2">
    <source>
        <dbReference type="ARBA" id="ARBA00023125"/>
    </source>
</evidence>
<dbReference type="SUPFAM" id="SSF54909">
    <property type="entry name" value="Dimeric alpha+beta barrel"/>
    <property type="match status" value="1"/>
</dbReference>
<evidence type="ECO:0000256" key="1">
    <source>
        <dbReference type="ARBA" id="ARBA00023015"/>
    </source>
</evidence>
<protein>
    <submittedName>
        <fullName evidence="5">DNA-binding Lrp family transcriptional regulator</fullName>
    </submittedName>
</protein>
<comment type="caution">
    <text evidence="5">The sequence shown here is derived from an EMBL/GenBank/DDBJ whole genome shotgun (WGS) entry which is preliminary data.</text>
</comment>
<dbReference type="GO" id="GO:0005829">
    <property type="term" value="C:cytosol"/>
    <property type="evidence" value="ECO:0007669"/>
    <property type="project" value="TreeGrafter"/>
</dbReference>
<dbReference type="AlphaFoldDB" id="A0A839MZR5"/>
<dbReference type="PANTHER" id="PTHR30154">
    <property type="entry name" value="LEUCINE-RESPONSIVE REGULATORY PROTEIN"/>
    <property type="match status" value="1"/>
</dbReference>
<sequence length="306" mass="33270">MGVTPATAARRWKSLQDRRLAWIGVTVGQRRGQEITSGFVLVTCSGDPAEVAARLAQEPEVATIARTMGRHQLLLDVLVRDLEELRSYLADRLGGIPGIAMTVPLPITTIYTEGSRWQVRALDAQQVRHLGGGVPHGSRTQRTVRLDDLDRALIATMVVDARIGWAELAAHCETSAPTARRRIQRLLDDGVIELRCELATPIVGPAVQVTYLLRVPVTAIHDAGTTLAGMSTCRLAAAVVDRTNLVATMWFAGPSDAESFERSLVGAIPQVEVCERIVHIRSVKRIGHLLDAHDRATGEVVPLAAW</sequence>
<dbReference type="PANTHER" id="PTHR30154:SF34">
    <property type="entry name" value="TRANSCRIPTIONAL REGULATOR AZLB"/>
    <property type="match status" value="1"/>
</dbReference>
<dbReference type="GO" id="GO:0043200">
    <property type="term" value="P:response to amino acid"/>
    <property type="evidence" value="ECO:0007669"/>
    <property type="project" value="TreeGrafter"/>
</dbReference>
<dbReference type="GO" id="GO:0043565">
    <property type="term" value="F:sequence-specific DNA binding"/>
    <property type="evidence" value="ECO:0007669"/>
    <property type="project" value="InterPro"/>
</dbReference>
<dbReference type="InterPro" id="IPR000485">
    <property type="entry name" value="AsnC-type_HTH_dom"/>
</dbReference>
<dbReference type="EMBL" id="JACHVQ010000001">
    <property type="protein sequence ID" value="MBB2890627.1"/>
    <property type="molecule type" value="Genomic_DNA"/>
</dbReference>
<keyword evidence="1" id="KW-0805">Transcription regulation</keyword>
<dbReference type="InterPro" id="IPR019887">
    <property type="entry name" value="Tscrpt_reg_AsnC/Lrp_C"/>
</dbReference>
<dbReference type="Pfam" id="PF13404">
    <property type="entry name" value="HTH_AsnC-type"/>
    <property type="match status" value="1"/>
</dbReference>
<dbReference type="RefSeq" id="WP_343065717.1">
    <property type="nucleotide sequence ID" value="NZ_JACHVQ010000001.1"/>
</dbReference>
<name>A0A839MZR5_9MICO</name>
<proteinExistence type="predicted"/>
<keyword evidence="2 5" id="KW-0238">DNA-binding</keyword>
<keyword evidence="3" id="KW-0804">Transcription</keyword>
<accession>A0A839MZR5</accession>
<evidence type="ECO:0000313" key="6">
    <source>
        <dbReference type="Proteomes" id="UP000559182"/>
    </source>
</evidence>
<keyword evidence="6" id="KW-1185">Reference proteome</keyword>
<evidence type="ECO:0000259" key="4">
    <source>
        <dbReference type="PROSITE" id="PS50956"/>
    </source>
</evidence>
<dbReference type="InterPro" id="IPR011008">
    <property type="entry name" value="Dimeric_a/b-barrel"/>
</dbReference>
<dbReference type="Gene3D" id="3.30.70.920">
    <property type="match status" value="1"/>
</dbReference>
<dbReference type="SMART" id="SM00344">
    <property type="entry name" value="HTH_ASNC"/>
    <property type="match status" value="1"/>
</dbReference>
<dbReference type="Pfam" id="PF01037">
    <property type="entry name" value="AsnC_trans_reg"/>
    <property type="match status" value="1"/>
</dbReference>
<dbReference type="InterPro" id="IPR036388">
    <property type="entry name" value="WH-like_DNA-bd_sf"/>
</dbReference>
<evidence type="ECO:0000256" key="3">
    <source>
        <dbReference type="ARBA" id="ARBA00023163"/>
    </source>
</evidence>